<keyword evidence="3 8" id="KW-0547">Nucleotide-binding</keyword>
<dbReference type="GO" id="GO:0016887">
    <property type="term" value="F:ATP hydrolysis activity"/>
    <property type="evidence" value="ECO:0007669"/>
    <property type="project" value="RHEA"/>
</dbReference>
<keyword evidence="11" id="KW-1185">Reference proteome</keyword>
<dbReference type="GO" id="GO:0005634">
    <property type="term" value="C:nucleus"/>
    <property type="evidence" value="ECO:0007669"/>
    <property type="project" value="UniProtKB-SubCell"/>
</dbReference>
<proteinExistence type="inferred from homology"/>
<sequence>MKEDAKQHLTLIGRDTSLRYAIHLITAAALSCEKRRGKAVEVKDIQRVYRLFLDARRSMQYLVEYQSRYMFSEPIKTHVEEQEDAMQI</sequence>
<dbReference type="Gene3D" id="1.10.8.60">
    <property type="match status" value="1"/>
</dbReference>
<dbReference type="EMBL" id="CABITT030000002">
    <property type="protein sequence ID" value="VVA94419.1"/>
    <property type="molecule type" value="Genomic_DNA"/>
</dbReference>
<evidence type="ECO:0000256" key="3">
    <source>
        <dbReference type="ARBA" id="ARBA00022741"/>
    </source>
</evidence>
<evidence type="ECO:0000256" key="1">
    <source>
        <dbReference type="ARBA" id="ARBA00004123"/>
    </source>
</evidence>
<accession>A0A565B0L3</accession>
<dbReference type="GO" id="GO:0005524">
    <property type="term" value="F:ATP binding"/>
    <property type="evidence" value="ECO:0007669"/>
    <property type="project" value="UniProtKB-KW"/>
</dbReference>
<keyword evidence="4 8" id="KW-0378">Hydrolase</keyword>
<dbReference type="InterPro" id="IPR027238">
    <property type="entry name" value="RuvB-like"/>
</dbReference>
<keyword evidence="8" id="KW-0804">Transcription</keyword>
<keyword evidence="8" id="KW-0805">Transcription regulation</keyword>
<organism evidence="10 11">
    <name type="scientific">Arabis nemorensis</name>
    <dbReference type="NCBI Taxonomy" id="586526"/>
    <lineage>
        <taxon>Eukaryota</taxon>
        <taxon>Viridiplantae</taxon>
        <taxon>Streptophyta</taxon>
        <taxon>Embryophyta</taxon>
        <taxon>Tracheophyta</taxon>
        <taxon>Spermatophyta</taxon>
        <taxon>Magnoliopsida</taxon>
        <taxon>eudicotyledons</taxon>
        <taxon>Gunneridae</taxon>
        <taxon>Pentapetalae</taxon>
        <taxon>rosids</taxon>
        <taxon>malvids</taxon>
        <taxon>Brassicales</taxon>
        <taxon>Brassicaceae</taxon>
        <taxon>Arabideae</taxon>
        <taxon>Arabis</taxon>
    </lineage>
</organism>
<comment type="catalytic activity">
    <reaction evidence="8">
        <text>ATP + H2O = ADP + phosphate + H(+)</text>
        <dbReference type="Rhea" id="RHEA:13065"/>
        <dbReference type="ChEBI" id="CHEBI:15377"/>
        <dbReference type="ChEBI" id="CHEBI:15378"/>
        <dbReference type="ChEBI" id="CHEBI:30616"/>
        <dbReference type="ChEBI" id="CHEBI:43474"/>
        <dbReference type="ChEBI" id="CHEBI:456216"/>
        <dbReference type="EC" id="3.6.4.12"/>
    </reaction>
</comment>
<dbReference type="GO" id="GO:0003678">
    <property type="term" value="F:DNA helicase activity"/>
    <property type="evidence" value="ECO:0007669"/>
    <property type="project" value="UniProtKB-EC"/>
</dbReference>
<evidence type="ECO:0000256" key="4">
    <source>
        <dbReference type="ARBA" id="ARBA00022801"/>
    </source>
</evidence>
<dbReference type="AlphaFoldDB" id="A0A565B0L3"/>
<dbReference type="EC" id="3.6.4.12" evidence="8"/>
<keyword evidence="7 8" id="KW-0539">Nucleus</keyword>
<dbReference type="OrthoDB" id="10060499at2759"/>
<dbReference type="PANTHER" id="PTHR11093">
    <property type="entry name" value="RUVB-RELATED REPTIN AND PONTIN"/>
    <property type="match status" value="1"/>
</dbReference>
<evidence type="ECO:0000313" key="10">
    <source>
        <dbReference type="EMBL" id="VVA94419.1"/>
    </source>
</evidence>
<evidence type="ECO:0000256" key="5">
    <source>
        <dbReference type="ARBA" id="ARBA00022806"/>
    </source>
</evidence>
<gene>
    <name evidence="10" type="ORF">ANE_LOCUS4864</name>
</gene>
<comment type="caution">
    <text evidence="10">The sequence shown here is derived from an EMBL/GenBank/DDBJ whole genome shotgun (WGS) entry which is preliminary data.</text>
</comment>
<name>A0A565B0L3_9BRAS</name>
<evidence type="ECO:0000259" key="9">
    <source>
        <dbReference type="Pfam" id="PF17856"/>
    </source>
</evidence>
<comment type="similarity">
    <text evidence="2 8">Belongs to the RuvB family.</text>
</comment>
<keyword evidence="6 8" id="KW-0067">ATP-binding</keyword>
<dbReference type="FunFam" id="1.10.8.60:FF:000010">
    <property type="entry name" value="RuvB-like helicase"/>
    <property type="match status" value="1"/>
</dbReference>
<dbReference type="PROSITE" id="PS51257">
    <property type="entry name" value="PROKAR_LIPOPROTEIN"/>
    <property type="match status" value="1"/>
</dbReference>
<evidence type="ECO:0000256" key="2">
    <source>
        <dbReference type="ARBA" id="ARBA00007519"/>
    </source>
</evidence>
<evidence type="ECO:0000256" key="6">
    <source>
        <dbReference type="ARBA" id="ARBA00022840"/>
    </source>
</evidence>
<comment type="subcellular location">
    <subcellularLocation>
        <location evidence="1">Nucleus</location>
    </subcellularLocation>
</comment>
<evidence type="ECO:0000256" key="8">
    <source>
        <dbReference type="RuleBase" id="RU363048"/>
    </source>
</evidence>
<dbReference type="InterPro" id="IPR041048">
    <property type="entry name" value="RuvB-like_C"/>
</dbReference>
<evidence type="ECO:0000313" key="11">
    <source>
        <dbReference type="Proteomes" id="UP000489600"/>
    </source>
</evidence>
<feature type="domain" description="RuvB-like AAA-lid" evidence="9">
    <location>
        <begin position="1"/>
        <end position="54"/>
    </location>
</feature>
<dbReference type="Proteomes" id="UP000489600">
    <property type="component" value="Unassembled WGS sequence"/>
</dbReference>
<evidence type="ECO:0000256" key="7">
    <source>
        <dbReference type="ARBA" id="ARBA00023242"/>
    </source>
</evidence>
<reference evidence="10" key="1">
    <citation type="submission" date="2019-07" db="EMBL/GenBank/DDBJ databases">
        <authorList>
            <person name="Dittberner H."/>
        </authorList>
    </citation>
    <scope>NUCLEOTIDE SEQUENCE [LARGE SCALE GENOMIC DNA]</scope>
</reference>
<keyword evidence="5 8" id="KW-0347">Helicase</keyword>
<dbReference type="Pfam" id="PF17856">
    <property type="entry name" value="TIP49_C"/>
    <property type="match status" value="1"/>
</dbReference>
<protein>
    <recommendedName>
        <fullName evidence="8">RuvB-like helicase</fullName>
        <ecNumber evidence="8">3.6.4.12</ecNumber>
    </recommendedName>
</protein>